<name>A0A397RVU8_9MOLU</name>
<accession>A0A397RVU8</accession>
<dbReference type="InParanoid" id="A0A397RVU8"/>
<dbReference type="Gene3D" id="3.30.1240.10">
    <property type="match status" value="1"/>
</dbReference>
<gene>
    <name evidence="1" type="ORF">EI71_01164</name>
</gene>
<dbReference type="GO" id="GO:0005829">
    <property type="term" value="C:cytosol"/>
    <property type="evidence" value="ECO:0007669"/>
    <property type="project" value="TreeGrafter"/>
</dbReference>
<dbReference type="InterPro" id="IPR006379">
    <property type="entry name" value="HAD-SF_hydro_IIB"/>
</dbReference>
<dbReference type="GO" id="GO:0016791">
    <property type="term" value="F:phosphatase activity"/>
    <property type="evidence" value="ECO:0007669"/>
    <property type="project" value="TreeGrafter"/>
</dbReference>
<sequence length="286" mass="32805">MIRAIATDLDGTLFYPKRKLRLLKSKNRKFLKKLVNSDVEIVLVTGRNRSIAEKIEKRIKSKRKLSMVGCSGAFIVHDGELIRENALDKKEIPDLFKEFDKDKNIVSVVLMGNFKGMLIDLIHFPSIFTPFALLGLKMQGAYYEFSRFGRKRINRMLEDPNSKVYKVMPLFGFSENNKKGMQKAKEFAERMRNILGDYYEFFESGTAVEIVAKGTNKAESLRELFQRSNISDDEVIVVGDSGNDIPMLDAFKNSFAMKSAPSYVREHASGEINYVYELEDYLKTTK</sequence>
<dbReference type="Gene3D" id="3.40.50.1000">
    <property type="entry name" value="HAD superfamily/HAD-like"/>
    <property type="match status" value="1"/>
</dbReference>
<dbReference type="Proteomes" id="UP000266506">
    <property type="component" value="Unassembled WGS sequence"/>
</dbReference>
<dbReference type="EMBL" id="QXEV01000011">
    <property type="protein sequence ID" value="RIA75757.1"/>
    <property type="molecule type" value="Genomic_DNA"/>
</dbReference>
<dbReference type="PANTHER" id="PTHR10000">
    <property type="entry name" value="PHOSPHOSERINE PHOSPHATASE"/>
    <property type="match status" value="1"/>
</dbReference>
<protein>
    <submittedName>
        <fullName evidence="1">Cof subfamily protein (Haloacid dehalogenase superfamily)/HAD superfamily hydrolase (TIGR01484 family)</fullName>
    </submittedName>
</protein>
<comment type="caution">
    <text evidence="1">The sequence shown here is derived from an EMBL/GenBank/DDBJ whole genome shotgun (WGS) entry which is preliminary data.</text>
</comment>
<dbReference type="InterPro" id="IPR023214">
    <property type="entry name" value="HAD_sf"/>
</dbReference>
<keyword evidence="1" id="KW-0378">Hydrolase</keyword>
<proteinExistence type="predicted"/>
<evidence type="ECO:0000313" key="2">
    <source>
        <dbReference type="Proteomes" id="UP000266506"/>
    </source>
</evidence>
<dbReference type="Pfam" id="PF08282">
    <property type="entry name" value="Hydrolase_3"/>
    <property type="match status" value="1"/>
</dbReference>
<dbReference type="InterPro" id="IPR036412">
    <property type="entry name" value="HAD-like_sf"/>
</dbReference>
<dbReference type="RefSeq" id="WP_162849806.1">
    <property type="nucleotide sequence ID" value="NZ_QXEV01000011.1"/>
</dbReference>
<dbReference type="PANTHER" id="PTHR10000:SF8">
    <property type="entry name" value="HAD SUPERFAMILY HYDROLASE-LIKE, TYPE 3"/>
    <property type="match status" value="1"/>
</dbReference>
<dbReference type="AlphaFoldDB" id="A0A397RVU8"/>
<keyword evidence="2" id="KW-1185">Reference proteome</keyword>
<evidence type="ECO:0000313" key="1">
    <source>
        <dbReference type="EMBL" id="RIA75757.1"/>
    </source>
</evidence>
<organism evidence="1 2">
    <name type="scientific">Anaeroplasma bactoclasticum</name>
    <dbReference type="NCBI Taxonomy" id="2088"/>
    <lineage>
        <taxon>Bacteria</taxon>
        <taxon>Bacillati</taxon>
        <taxon>Mycoplasmatota</taxon>
        <taxon>Mollicutes</taxon>
        <taxon>Anaeroplasmatales</taxon>
        <taxon>Anaeroplasmataceae</taxon>
        <taxon>Anaeroplasma</taxon>
    </lineage>
</organism>
<dbReference type="NCBIfam" id="TIGR01484">
    <property type="entry name" value="HAD-SF-IIB"/>
    <property type="match status" value="1"/>
</dbReference>
<dbReference type="GO" id="GO:0000287">
    <property type="term" value="F:magnesium ion binding"/>
    <property type="evidence" value="ECO:0007669"/>
    <property type="project" value="TreeGrafter"/>
</dbReference>
<reference evidence="1 2" key="1">
    <citation type="submission" date="2018-08" db="EMBL/GenBank/DDBJ databases">
        <title>Genomic Encyclopedia of Archaeal and Bacterial Type Strains, Phase II (KMG-II): from individual species to whole genera.</title>
        <authorList>
            <person name="Goeker M."/>
        </authorList>
    </citation>
    <scope>NUCLEOTIDE SEQUENCE [LARGE SCALE GENOMIC DNA]</scope>
    <source>
        <strain evidence="1 2">ATCC 27112</strain>
    </source>
</reference>
<dbReference type="SUPFAM" id="SSF56784">
    <property type="entry name" value="HAD-like"/>
    <property type="match status" value="1"/>
</dbReference>